<dbReference type="EMBL" id="QMIE01000007">
    <property type="protein sequence ID" value="TVM17420.1"/>
    <property type="molecule type" value="Genomic_DNA"/>
</dbReference>
<organism evidence="2 3">
    <name type="scientific">Oceanidesulfovibrio indonesiensis</name>
    <dbReference type="NCBI Taxonomy" id="54767"/>
    <lineage>
        <taxon>Bacteria</taxon>
        <taxon>Pseudomonadati</taxon>
        <taxon>Thermodesulfobacteriota</taxon>
        <taxon>Desulfovibrionia</taxon>
        <taxon>Desulfovibrionales</taxon>
        <taxon>Desulfovibrionaceae</taxon>
        <taxon>Oceanidesulfovibrio</taxon>
    </lineage>
</organism>
<gene>
    <name evidence="2" type="ORF">DPQ33_09625</name>
</gene>
<protein>
    <submittedName>
        <fullName evidence="2">Uncharacterized protein</fullName>
    </submittedName>
</protein>
<evidence type="ECO:0000313" key="3">
    <source>
        <dbReference type="Proteomes" id="UP000448292"/>
    </source>
</evidence>
<proteinExistence type="predicted"/>
<dbReference type="Proteomes" id="UP000448292">
    <property type="component" value="Unassembled WGS sequence"/>
</dbReference>
<dbReference type="AlphaFoldDB" id="A0A7M3MEU5"/>
<keyword evidence="3" id="KW-1185">Reference proteome</keyword>
<feature type="region of interest" description="Disordered" evidence="1">
    <location>
        <begin position="1"/>
        <end position="30"/>
    </location>
</feature>
<dbReference type="RefSeq" id="WP_144303003.1">
    <property type="nucleotide sequence ID" value="NZ_QMIE01000007.1"/>
</dbReference>
<evidence type="ECO:0000256" key="1">
    <source>
        <dbReference type="SAM" id="MobiDB-lite"/>
    </source>
</evidence>
<evidence type="ECO:0000313" key="2">
    <source>
        <dbReference type="EMBL" id="TVM17420.1"/>
    </source>
</evidence>
<sequence length="119" mass="13734">MRGAIRKGGPYRDRNKLAQKTRRQHKAAKGLPRSAIINIQEHLANPAAVVLERSRNQLLYVFELPELDSRRVGVIPVQLRDPDAKARKLKHNWAQTGRQDDRKELKYATARYEILEGEL</sequence>
<reference evidence="2 3" key="1">
    <citation type="submission" date="2018-06" db="EMBL/GenBank/DDBJ databases">
        <title>Complete genome of Desulfovibrio indonesiensis P37SLT.</title>
        <authorList>
            <person name="Crispim J.S."/>
            <person name="Vidigal P.M.P."/>
            <person name="Silva L.C.F."/>
            <person name="Laguardia C.N."/>
            <person name="Araujo L.C."/>
            <person name="Dias R.S."/>
            <person name="Sousa M.P."/>
            <person name="Paula S.O."/>
            <person name="Silva C."/>
        </authorList>
    </citation>
    <scope>NUCLEOTIDE SEQUENCE [LARGE SCALE GENOMIC DNA]</scope>
    <source>
        <strain evidence="2 3">P37SLT</strain>
    </source>
</reference>
<name>A0A7M3MEU5_9BACT</name>
<comment type="caution">
    <text evidence="2">The sequence shown here is derived from an EMBL/GenBank/DDBJ whole genome shotgun (WGS) entry which is preliminary data.</text>
</comment>
<feature type="compositionally biased region" description="Basic residues" evidence="1">
    <location>
        <begin position="17"/>
        <end position="28"/>
    </location>
</feature>
<accession>A0A7M3MEU5</accession>